<dbReference type="Pfam" id="PF13401">
    <property type="entry name" value="AAA_22"/>
    <property type="match status" value="1"/>
</dbReference>
<dbReference type="GO" id="GO:0003677">
    <property type="term" value="F:DNA binding"/>
    <property type="evidence" value="ECO:0007669"/>
    <property type="project" value="UniProtKB-UniRule"/>
</dbReference>
<dbReference type="InterPro" id="IPR005158">
    <property type="entry name" value="BTAD"/>
</dbReference>
<dbReference type="GO" id="GO:0000160">
    <property type="term" value="P:phosphorelay signal transduction system"/>
    <property type="evidence" value="ECO:0007669"/>
    <property type="project" value="InterPro"/>
</dbReference>
<dbReference type="Pfam" id="PF00486">
    <property type="entry name" value="Trans_reg_C"/>
    <property type="match status" value="1"/>
</dbReference>
<keyword evidence="2 3" id="KW-0238">DNA-binding</keyword>
<dbReference type="Pfam" id="PF03704">
    <property type="entry name" value="BTAD"/>
    <property type="match status" value="1"/>
</dbReference>
<dbReference type="InterPro" id="IPR036388">
    <property type="entry name" value="WH-like_DNA-bd_sf"/>
</dbReference>
<dbReference type="SUPFAM" id="SSF52540">
    <property type="entry name" value="P-loop containing nucleoside triphosphate hydrolases"/>
    <property type="match status" value="1"/>
</dbReference>
<dbReference type="InterPro" id="IPR049945">
    <property type="entry name" value="AAA_22"/>
</dbReference>
<dbReference type="SMART" id="SM00862">
    <property type="entry name" value="Trans_reg_C"/>
    <property type="match status" value="1"/>
</dbReference>
<dbReference type="InterPro" id="IPR016032">
    <property type="entry name" value="Sig_transdc_resp-reg_C-effctor"/>
</dbReference>
<dbReference type="Gene3D" id="1.10.10.10">
    <property type="entry name" value="Winged helix-like DNA-binding domain superfamily/Winged helix DNA-binding domain"/>
    <property type="match status" value="1"/>
</dbReference>
<evidence type="ECO:0000313" key="5">
    <source>
        <dbReference type="EMBL" id="GGS16622.1"/>
    </source>
</evidence>
<dbReference type="InterPro" id="IPR027417">
    <property type="entry name" value="P-loop_NTPase"/>
</dbReference>
<dbReference type="InterPro" id="IPR058852">
    <property type="entry name" value="HTH_77"/>
</dbReference>
<accession>A0A918G374</accession>
<evidence type="ECO:0000313" key="6">
    <source>
        <dbReference type="Proteomes" id="UP000660680"/>
    </source>
</evidence>
<dbReference type="PRINTS" id="PR00364">
    <property type="entry name" value="DISEASERSIST"/>
</dbReference>
<evidence type="ECO:0000256" key="1">
    <source>
        <dbReference type="ARBA" id="ARBA00005820"/>
    </source>
</evidence>
<feature type="domain" description="OmpR/PhoB-type" evidence="4">
    <location>
        <begin position="1"/>
        <end position="90"/>
    </location>
</feature>
<gene>
    <name evidence="5" type="ORF">GCM10010171_06100</name>
</gene>
<reference evidence="5" key="2">
    <citation type="submission" date="2020-09" db="EMBL/GenBank/DDBJ databases">
        <authorList>
            <person name="Sun Q."/>
            <person name="Ohkuma M."/>
        </authorList>
    </citation>
    <scope>NUCLEOTIDE SEQUENCE</scope>
    <source>
        <strain evidence="5">JCM 3276</strain>
    </source>
</reference>
<dbReference type="RefSeq" id="WP_189208728.1">
    <property type="nucleotide sequence ID" value="NZ_BMRB01000001.1"/>
</dbReference>
<evidence type="ECO:0000256" key="3">
    <source>
        <dbReference type="PROSITE-ProRule" id="PRU01091"/>
    </source>
</evidence>
<dbReference type="CDD" id="cd15831">
    <property type="entry name" value="BTAD"/>
    <property type="match status" value="1"/>
</dbReference>
<dbReference type="InterPro" id="IPR001867">
    <property type="entry name" value="OmpR/PhoB-type_DNA-bd"/>
</dbReference>
<dbReference type="GO" id="GO:0043531">
    <property type="term" value="F:ADP binding"/>
    <property type="evidence" value="ECO:0007669"/>
    <property type="project" value="InterPro"/>
</dbReference>
<reference evidence="5" key="1">
    <citation type="journal article" date="2014" name="Int. J. Syst. Evol. Microbiol.">
        <title>Complete genome sequence of Corynebacterium casei LMG S-19264T (=DSM 44701T), isolated from a smear-ripened cheese.</title>
        <authorList>
            <consortium name="US DOE Joint Genome Institute (JGI-PGF)"/>
            <person name="Walter F."/>
            <person name="Albersmeier A."/>
            <person name="Kalinowski J."/>
            <person name="Ruckert C."/>
        </authorList>
    </citation>
    <scope>NUCLEOTIDE SEQUENCE</scope>
    <source>
        <strain evidence="5">JCM 3276</strain>
    </source>
</reference>
<dbReference type="SUPFAM" id="SSF46894">
    <property type="entry name" value="C-terminal effector domain of the bipartite response regulators"/>
    <property type="match status" value="1"/>
</dbReference>
<evidence type="ECO:0000256" key="2">
    <source>
        <dbReference type="ARBA" id="ARBA00023125"/>
    </source>
</evidence>
<dbReference type="AlphaFoldDB" id="A0A918G374"/>
<dbReference type="PROSITE" id="PS51755">
    <property type="entry name" value="OMPR_PHOB"/>
    <property type="match status" value="1"/>
</dbReference>
<dbReference type="Gene3D" id="1.25.40.10">
    <property type="entry name" value="Tetratricopeptide repeat domain"/>
    <property type="match status" value="3"/>
</dbReference>
<dbReference type="InterPro" id="IPR011990">
    <property type="entry name" value="TPR-like_helical_dom_sf"/>
</dbReference>
<dbReference type="EMBL" id="BMRB01000001">
    <property type="protein sequence ID" value="GGS16622.1"/>
    <property type="molecule type" value="Genomic_DNA"/>
</dbReference>
<dbReference type="PANTHER" id="PTHR47691:SF3">
    <property type="entry name" value="HTH-TYPE TRANSCRIPTIONAL REGULATOR RV0890C-RELATED"/>
    <property type="match status" value="1"/>
</dbReference>
<dbReference type="PANTHER" id="PTHR47691">
    <property type="entry name" value="REGULATOR-RELATED"/>
    <property type="match status" value="1"/>
</dbReference>
<comment type="caution">
    <text evidence="5">The sequence shown here is derived from an EMBL/GenBank/DDBJ whole genome shotgun (WGS) entry which is preliminary data.</text>
</comment>
<feature type="DNA-binding region" description="OmpR/PhoB-type" evidence="3">
    <location>
        <begin position="1"/>
        <end position="90"/>
    </location>
</feature>
<keyword evidence="6" id="KW-1185">Reference proteome</keyword>
<dbReference type="Proteomes" id="UP000660680">
    <property type="component" value="Unassembled WGS sequence"/>
</dbReference>
<organism evidence="5 6">
    <name type="scientific">Actinokineospora fastidiosa</name>
    <dbReference type="NCBI Taxonomy" id="1816"/>
    <lineage>
        <taxon>Bacteria</taxon>
        <taxon>Bacillati</taxon>
        <taxon>Actinomycetota</taxon>
        <taxon>Actinomycetes</taxon>
        <taxon>Pseudonocardiales</taxon>
        <taxon>Pseudonocardiaceae</taxon>
        <taxon>Actinokineospora</taxon>
    </lineage>
</organism>
<proteinExistence type="inferred from homology"/>
<evidence type="ECO:0000259" key="4">
    <source>
        <dbReference type="PROSITE" id="PS51755"/>
    </source>
</evidence>
<dbReference type="SUPFAM" id="SSF48452">
    <property type="entry name" value="TPR-like"/>
    <property type="match status" value="2"/>
</dbReference>
<dbReference type="GO" id="GO:0006355">
    <property type="term" value="P:regulation of DNA-templated transcription"/>
    <property type="evidence" value="ECO:0007669"/>
    <property type="project" value="InterPro"/>
</dbReference>
<comment type="similarity">
    <text evidence="1">Belongs to the AfsR/DnrI/RedD regulatory family.</text>
</comment>
<protein>
    <submittedName>
        <fullName evidence="5">SARP family transcriptional regulator</fullName>
    </submittedName>
</protein>
<dbReference type="Pfam" id="PF25872">
    <property type="entry name" value="HTH_77"/>
    <property type="match status" value="1"/>
</dbReference>
<sequence>MEVSLLGPVRAVRDGVELPVGGPRLKAVLARLALAPGRVVPTGTLIDDLWGAHPPGDAVNALHSLVSRLRKALGDPASVESHATGYRLTAEVDTVRFEHAVGEARDAARAGRHAEAAAGLRAALALWRGEPLTGIGDAGFAAAEVVRLTELRASAVEDRWEADILAGRAADVVADLRTAVAAQPLRERPAALLVRALGMTGQQAEALAAYDRVRRDLADQLGVEPSPGLRDLHLAVLRGELAPRKPPPLTSFVGRTAELARLRALLVERRLVTLVGPGGAGKTRLATVLADELDAPTPFVGLAGVRAEEDVVSGVLNALGGRDAQLFEAMPPKAALDRVVEVLSARPGVLVLDNCEHVVDAAAHLVDAVLARCPGLRVLATSREPLAITGEAVLAVGPLPEADALALFADRAASAGAVVEPDIAAEICRRLDGLPLALELAAARLRSMTPRQVAARLDDRFRLLTGGDRTALPRHRTLRAVVEWSWELLTAEERLLASRLSVFPGGATAESVAAVAGLPVDDVVYVLASLVEKSLVIGGEDRYRMLETVRAYAGEGLTAEVRLAFARHMLAFVTDAEPRLRRPDQVEWLGRLSAEHANLLAAVRVAVSLGEVGLACEIAVRATWFWVVTGRHLEAGQIASELMALPGDVPASTRATLAAYAAFGEFGGMPDREVMRGLLADLAESDAMARFPVMAMLEPLLASAMGDARLAEERLDRAAALADPWGRAAGLLGRAYLADNGGRSGDDDTAAAALAEFRALGDRWGQALSSMHIAEQHSQRGDHPAALRAHEDAVRLVAELGAVDEMVGALARLGVARARADDLAGAERDLGEALRLAEERGGHELAALARFWLASTARRMGDLDRAARLLDEGRAVLTTVDRPSAQWVAIHCCVSADLACTTGDAAAAVEWLREAMTAMAATPDMPVTAAIADSAAHAAAAAGDFATAARLVGVGAAIRGRPDAGNPELAALWSTVDAELGTAERISAHDAGAASDQAAALADLAGFLGVRLT</sequence>
<name>A0A918G374_9PSEU</name>
<dbReference type="SMART" id="SM01043">
    <property type="entry name" value="BTAD"/>
    <property type="match status" value="1"/>
</dbReference>